<proteinExistence type="predicted"/>
<gene>
    <name evidence="2" type="ORF">WI372_04375</name>
</gene>
<feature type="chain" id="PRO_5046201753" description="6-bladed beta-propeller" evidence="1">
    <location>
        <begin position="21"/>
        <end position="330"/>
    </location>
</feature>
<evidence type="ECO:0000256" key="1">
    <source>
        <dbReference type="SAM" id="SignalP"/>
    </source>
</evidence>
<organism evidence="2 3">
    <name type="scientific">Gaopeijia maritima</name>
    <dbReference type="NCBI Taxonomy" id="3119007"/>
    <lineage>
        <taxon>Bacteria</taxon>
        <taxon>Pseudomonadati</taxon>
        <taxon>Gemmatimonadota</taxon>
        <taxon>Longimicrobiia</taxon>
        <taxon>Gaopeijiales</taxon>
        <taxon>Gaopeijiaceae</taxon>
        <taxon>Gaopeijia</taxon>
    </lineage>
</organism>
<feature type="signal peptide" evidence="1">
    <location>
        <begin position="1"/>
        <end position="20"/>
    </location>
</feature>
<reference evidence="2 3" key="1">
    <citation type="submission" date="2024-02" db="EMBL/GenBank/DDBJ databases">
        <title>A novel Gemmatimonadota bacterium.</title>
        <authorList>
            <person name="Du Z.-J."/>
            <person name="Ye Y.-Q."/>
        </authorList>
    </citation>
    <scope>NUCLEOTIDE SEQUENCE [LARGE SCALE GENOMIC DNA]</scope>
    <source>
        <strain evidence="2 3">DH-20</strain>
    </source>
</reference>
<dbReference type="Proteomes" id="UP001484239">
    <property type="component" value="Unassembled WGS sequence"/>
</dbReference>
<dbReference type="EMBL" id="JBBHLI010000002">
    <property type="protein sequence ID" value="MEK9500202.1"/>
    <property type="molecule type" value="Genomic_DNA"/>
</dbReference>
<comment type="caution">
    <text evidence="2">The sequence shown here is derived from an EMBL/GenBank/DDBJ whole genome shotgun (WGS) entry which is preliminary data.</text>
</comment>
<evidence type="ECO:0000313" key="2">
    <source>
        <dbReference type="EMBL" id="MEK9500202.1"/>
    </source>
</evidence>
<sequence length="330" mass="34956">MTTIRAAALLLGLVAVGACGGTDDPELPDAPTSDEALVIGEILHARLAGIDDTEGLWIQNPTSFALWRDSIAVADGGAARIHLLSPDLSGGRSFGATGEGPGELLRPARLQAVDDTLVVYDRAGRVTWFTASGTAVHQQSLMIGSMNPGFVAGPNREVWYPVREPEWYARVVRDGVATPAIPRDSTLVHSGPLGVANALVPHASGPIAVDMENARVIFSNRGEPATVSPPPEVYARLRARADELTSLPERWANPFVQVGRASDGVVVWFPFQSGEVGAIVTVDGGWRPIRTGTTEVPAYAEAILVVGDRLYLGSSDGVRIYRLEASPVTP</sequence>
<keyword evidence="1" id="KW-0732">Signal</keyword>
<evidence type="ECO:0000313" key="3">
    <source>
        <dbReference type="Proteomes" id="UP001484239"/>
    </source>
</evidence>
<protein>
    <recommendedName>
        <fullName evidence="4">6-bladed beta-propeller</fullName>
    </recommendedName>
</protein>
<dbReference type="InterPro" id="IPR011042">
    <property type="entry name" value="6-blade_b-propeller_TolB-like"/>
</dbReference>
<dbReference type="PROSITE" id="PS51257">
    <property type="entry name" value="PROKAR_LIPOPROTEIN"/>
    <property type="match status" value="1"/>
</dbReference>
<dbReference type="RefSeq" id="WP_405286402.1">
    <property type="nucleotide sequence ID" value="NZ_JBBHLI010000002.1"/>
</dbReference>
<accession>A0ABU9E667</accession>
<dbReference type="Gene3D" id="2.120.10.30">
    <property type="entry name" value="TolB, C-terminal domain"/>
    <property type="match status" value="1"/>
</dbReference>
<keyword evidence="3" id="KW-1185">Reference proteome</keyword>
<name>A0ABU9E667_9BACT</name>
<evidence type="ECO:0008006" key="4">
    <source>
        <dbReference type="Google" id="ProtNLM"/>
    </source>
</evidence>